<evidence type="ECO:0000256" key="2">
    <source>
        <dbReference type="ARBA" id="ARBA00022552"/>
    </source>
</evidence>
<dbReference type="Gene3D" id="1.10.150.170">
    <property type="entry name" value="Putative methyltransferase TM0872, insert domain"/>
    <property type="match status" value="1"/>
</dbReference>
<dbReference type="CDD" id="cd02440">
    <property type="entry name" value="AdoMet_MTases"/>
    <property type="match status" value="1"/>
</dbReference>
<dbReference type="InterPro" id="IPR002903">
    <property type="entry name" value="RsmH"/>
</dbReference>
<evidence type="ECO:0000313" key="7">
    <source>
        <dbReference type="EMBL" id="OHA76371.1"/>
    </source>
</evidence>
<reference evidence="7 8" key="1">
    <citation type="journal article" date="2016" name="Nat. Commun.">
        <title>Thousands of microbial genomes shed light on interconnected biogeochemical processes in an aquifer system.</title>
        <authorList>
            <person name="Anantharaman K."/>
            <person name="Brown C.T."/>
            <person name="Hug L.A."/>
            <person name="Sharon I."/>
            <person name="Castelle C.J."/>
            <person name="Probst A.J."/>
            <person name="Thomas B.C."/>
            <person name="Singh A."/>
            <person name="Wilkins M.J."/>
            <person name="Karaoz U."/>
            <person name="Brodie E.L."/>
            <person name="Williams K.H."/>
            <person name="Hubbard S.S."/>
            <person name="Banfield J.F."/>
        </authorList>
    </citation>
    <scope>NUCLEOTIDE SEQUENCE [LARGE SCALE GENOMIC DNA]</scope>
</reference>
<keyword evidence="5 6" id="KW-0949">S-adenosyl-L-methionine</keyword>
<evidence type="ECO:0000256" key="3">
    <source>
        <dbReference type="ARBA" id="ARBA00022603"/>
    </source>
</evidence>
<evidence type="ECO:0000313" key="8">
    <source>
        <dbReference type="Proteomes" id="UP000178222"/>
    </source>
</evidence>
<feature type="binding site" evidence="6">
    <location>
        <begin position="30"/>
        <end position="32"/>
    </location>
    <ligand>
        <name>S-adenosyl-L-methionine</name>
        <dbReference type="ChEBI" id="CHEBI:59789"/>
    </ligand>
</feature>
<dbReference type="AlphaFoldDB" id="A0A1G2RWB8"/>
<organism evidence="7 8">
    <name type="scientific">Candidatus Wildermuthbacteria bacterium RIFCSPLOWO2_02_FULL_47_9c</name>
    <dbReference type="NCBI Taxonomy" id="1802466"/>
    <lineage>
        <taxon>Bacteria</taxon>
        <taxon>Candidatus Wildermuthiibacteriota</taxon>
    </lineage>
</organism>
<feature type="binding site" evidence="6">
    <location>
        <position position="72"/>
    </location>
    <ligand>
        <name>S-adenosyl-L-methionine</name>
        <dbReference type="ChEBI" id="CHEBI:59789"/>
    </ligand>
</feature>
<dbReference type="Proteomes" id="UP000178222">
    <property type="component" value="Unassembled WGS sequence"/>
</dbReference>
<evidence type="ECO:0000256" key="4">
    <source>
        <dbReference type="ARBA" id="ARBA00022679"/>
    </source>
</evidence>
<keyword evidence="2 6" id="KW-0698">rRNA processing</keyword>
<dbReference type="GO" id="GO:0071424">
    <property type="term" value="F:rRNA (cytosine-N4-)-methyltransferase activity"/>
    <property type="evidence" value="ECO:0007669"/>
    <property type="project" value="UniProtKB-UniRule"/>
</dbReference>
<comment type="subcellular location">
    <subcellularLocation>
        <location evidence="6">Cytoplasm</location>
    </subcellularLocation>
</comment>
<dbReference type="PIRSF" id="PIRSF004486">
    <property type="entry name" value="MraW"/>
    <property type="match status" value="1"/>
</dbReference>
<dbReference type="PANTHER" id="PTHR11265">
    <property type="entry name" value="S-ADENOSYL-METHYLTRANSFERASE MRAW"/>
    <property type="match status" value="1"/>
</dbReference>
<keyword evidence="6" id="KW-0963">Cytoplasm</keyword>
<gene>
    <name evidence="6" type="primary">rsmH</name>
    <name evidence="7" type="ORF">A3J30_04330</name>
</gene>
<accession>A0A1G2RWB8</accession>
<dbReference type="InterPro" id="IPR023397">
    <property type="entry name" value="SAM-dep_MeTrfase_MraW_recog"/>
</dbReference>
<dbReference type="GO" id="GO:0005737">
    <property type="term" value="C:cytoplasm"/>
    <property type="evidence" value="ECO:0007669"/>
    <property type="project" value="UniProtKB-SubCell"/>
</dbReference>
<dbReference type="NCBIfam" id="TIGR00006">
    <property type="entry name" value="16S rRNA (cytosine(1402)-N(4))-methyltransferase RsmH"/>
    <property type="match status" value="1"/>
</dbReference>
<proteinExistence type="inferred from homology"/>
<dbReference type="Gene3D" id="3.40.50.150">
    <property type="entry name" value="Vaccinia Virus protein VP39"/>
    <property type="match status" value="1"/>
</dbReference>
<keyword evidence="3 6" id="KW-0489">Methyltransferase</keyword>
<comment type="caution">
    <text evidence="7">The sequence shown here is derived from an EMBL/GenBank/DDBJ whole genome shotgun (WGS) entry which is preliminary data.</text>
</comment>
<dbReference type="GO" id="GO:0070475">
    <property type="term" value="P:rRNA base methylation"/>
    <property type="evidence" value="ECO:0007669"/>
    <property type="project" value="UniProtKB-UniRule"/>
</dbReference>
<dbReference type="SUPFAM" id="SSF53335">
    <property type="entry name" value="S-adenosyl-L-methionine-dependent methyltransferases"/>
    <property type="match status" value="1"/>
</dbReference>
<comment type="function">
    <text evidence="6">Specifically methylates the N4 position of cytidine in position 1402 (C1402) of 16S rRNA.</text>
</comment>
<dbReference type="HAMAP" id="MF_01007">
    <property type="entry name" value="16SrRNA_methyltr_H"/>
    <property type="match status" value="1"/>
</dbReference>
<evidence type="ECO:0000256" key="5">
    <source>
        <dbReference type="ARBA" id="ARBA00022691"/>
    </source>
</evidence>
<evidence type="ECO:0000256" key="1">
    <source>
        <dbReference type="ARBA" id="ARBA00010396"/>
    </source>
</evidence>
<dbReference type="InterPro" id="IPR029063">
    <property type="entry name" value="SAM-dependent_MTases_sf"/>
</dbReference>
<dbReference type="EMBL" id="MHUL01000035">
    <property type="protein sequence ID" value="OHA76371.1"/>
    <property type="molecule type" value="Genomic_DNA"/>
</dbReference>
<feature type="binding site" evidence="6">
    <location>
        <position position="50"/>
    </location>
    <ligand>
        <name>S-adenosyl-L-methionine</name>
        <dbReference type="ChEBI" id="CHEBI:59789"/>
    </ligand>
</feature>
<dbReference type="Pfam" id="PF01795">
    <property type="entry name" value="Methyltransf_5"/>
    <property type="match status" value="1"/>
</dbReference>
<feature type="binding site" evidence="6">
    <location>
        <position position="100"/>
    </location>
    <ligand>
        <name>S-adenosyl-L-methionine</name>
        <dbReference type="ChEBI" id="CHEBI:59789"/>
    </ligand>
</feature>
<keyword evidence="4 6" id="KW-0808">Transferase</keyword>
<dbReference type="PANTHER" id="PTHR11265:SF0">
    <property type="entry name" value="12S RRNA N4-METHYLCYTIDINE METHYLTRANSFERASE"/>
    <property type="match status" value="1"/>
</dbReference>
<name>A0A1G2RWB8_9BACT</name>
<comment type="catalytic activity">
    <reaction evidence="6">
        <text>cytidine(1402) in 16S rRNA + S-adenosyl-L-methionine = N(4)-methylcytidine(1402) in 16S rRNA + S-adenosyl-L-homocysteine + H(+)</text>
        <dbReference type="Rhea" id="RHEA:42928"/>
        <dbReference type="Rhea" id="RHEA-COMP:10286"/>
        <dbReference type="Rhea" id="RHEA-COMP:10287"/>
        <dbReference type="ChEBI" id="CHEBI:15378"/>
        <dbReference type="ChEBI" id="CHEBI:57856"/>
        <dbReference type="ChEBI" id="CHEBI:59789"/>
        <dbReference type="ChEBI" id="CHEBI:74506"/>
        <dbReference type="ChEBI" id="CHEBI:82748"/>
        <dbReference type="EC" id="2.1.1.199"/>
    </reaction>
</comment>
<comment type="similarity">
    <text evidence="1 6">Belongs to the methyltransferase superfamily. RsmH family.</text>
</comment>
<protein>
    <recommendedName>
        <fullName evidence="6">Ribosomal RNA small subunit methyltransferase H</fullName>
        <ecNumber evidence="6">2.1.1.199</ecNumber>
    </recommendedName>
    <alternativeName>
        <fullName evidence="6">16S rRNA m(4)C1402 methyltransferase</fullName>
    </alternativeName>
    <alternativeName>
        <fullName evidence="6">rRNA (cytosine-N(4)-)-methyltransferase RsmH</fullName>
    </alternativeName>
</protein>
<sequence length="285" mass="32265">MHIPVLKEKVLEYLNPQPNQNFIDCTAGGGGHATAILERIAPKGKVLAIDWDREAISRLRATSRLVPREGNFAEVKEIANREKFLPVHGVLFDLGLSTTQLEESKRGFSFQLLEPLDMRYNAQQPVTAEKILNYSSKAELERILKEYGEEQFAGKIAQAIVQARAQKHIEETSQLVEIIEEATPRWYHRKRIHPATKTFQALRIATNNELENLERGLQGATELIVSSGKIAVISFHSLEDRIVKNFFKQEPSLKPFTKKPTVPTNAEIKKNPRARSAKLRVAIKL</sequence>
<evidence type="ECO:0000256" key="6">
    <source>
        <dbReference type="HAMAP-Rule" id="MF_01007"/>
    </source>
</evidence>
<dbReference type="SUPFAM" id="SSF81799">
    <property type="entry name" value="Putative methyltransferase TM0872, insert domain"/>
    <property type="match status" value="1"/>
</dbReference>
<dbReference type="EC" id="2.1.1.199" evidence="6"/>
<feature type="binding site" evidence="6">
    <location>
        <position position="93"/>
    </location>
    <ligand>
        <name>S-adenosyl-L-methionine</name>
        <dbReference type="ChEBI" id="CHEBI:59789"/>
    </ligand>
</feature>